<accession>A0A0F9J255</accession>
<dbReference type="GO" id="GO:0005829">
    <property type="term" value="C:cytosol"/>
    <property type="evidence" value="ECO:0007669"/>
    <property type="project" value="TreeGrafter"/>
</dbReference>
<dbReference type="AlphaFoldDB" id="A0A0F9J255"/>
<dbReference type="InterPro" id="IPR012318">
    <property type="entry name" value="HTH_CRP"/>
</dbReference>
<dbReference type="InterPro" id="IPR036390">
    <property type="entry name" value="WH_DNA-bd_sf"/>
</dbReference>
<comment type="caution">
    <text evidence="5">The sequence shown here is derived from an EMBL/GenBank/DDBJ whole genome shotgun (WGS) entry which is preliminary data.</text>
</comment>
<evidence type="ECO:0000313" key="5">
    <source>
        <dbReference type="EMBL" id="KKM00006.1"/>
    </source>
</evidence>
<proteinExistence type="predicted"/>
<dbReference type="InterPro" id="IPR036388">
    <property type="entry name" value="WH-like_DNA-bd_sf"/>
</dbReference>
<evidence type="ECO:0000256" key="3">
    <source>
        <dbReference type="ARBA" id="ARBA00023163"/>
    </source>
</evidence>
<name>A0A0F9J255_9ZZZZ</name>
<sequence length="245" mass="26889">MPKAFSCPIGQSNLISTLSAADRALVESHLRPVKLHIGMTLEAPEVPIELVYFPKSGVGSTVTFSKNGRRIETGLFGYEGMSGTAAILQTGYTSSETFMQVAGEGLVIEPDRLQCLMEQSPSFQRHLLRYVQVMMTQTSQTALSNGQAKLEERLARWLLMCHDRIGGNEMDLTHEFLSIMLGVRRAGVTVGTHMLEGKGLIRANRGQIIILDREGLEAEAQESYGKPEAEYARLIGSGLTNSERS</sequence>
<feature type="domain" description="HTH crp-type" evidence="4">
    <location>
        <begin position="152"/>
        <end position="218"/>
    </location>
</feature>
<dbReference type="InterPro" id="IPR050397">
    <property type="entry name" value="Env_Response_Regulators"/>
</dbReference>
<dbReference type="PANTHER" id="PTHR24567">
    <property type="entry name" value="CRP FAMILY TRANSCRIPTIONAL REGULATORY PROTEIN"/>
    <property type="match status" value="1"/>
</dbReference>
<dbReference type="InterPro" id="IPR018490">
    <property type="entry name" value="cNMP-bd_dom_sf"/>
</dbReference>
<dbReference type="Gene3D" id="2.60.120.10">
    <property type="entry name" value="Jelly Rolls"/>
    <property type="match status" value="1"/>
</dbReference>
<reference evidence="5" key="1">
    <citation type="journal article" date="2015" name="Nature">
        <title>Complex archaea that bridge the gap between prokaryotes and eukaryotes.</title>
        <authorList>
            <person name="Spang A."/>
            <person name="Saw J.H."/>
            <person name="Jorgensen S.L."/>
            <person name="Zaremba-Niedzwiedzka K."/>
            <person name="Martijn J."/>
            <person name="Lind A.E."/>
            <person name="van Eijk R."/>
            <person name="Schleper C."/>
            <person name="Guy L."/>
            <person name="Ettema T.J."/>
        </authorList>
    </citation>
    <scope>NUCLEOTIDE SEQUENCE</scope>
</reference>
<dbReference type="SUPFAM" id="SSF51206">
    <property type="entry name" value="cAMP-binding domain-like"/>
    <property type="match status" value="1"/>
</dbReference>
<evidence type="ECO:0000256" key="1">
    <source>
        <dbReference type="ARBA" id="ARBA00023015"/>
    </source>
</evidence>
<organism evidence="5">
    <name type="scientific">marine sediment metagenome</name>
    <dbReference type="NCBI Taxonomy" id="412755"/>
    <lineage>
        <taxon>unclassified sequences</taxon>
        <taxon>metagenomes</taxon>
        <taxon>ecological metagenomes</taxon>
    </lineage>
</organism>
<evidence type="ECO:0000259" key="4">
    <source>
        <dbReference type="Pfam" id="PF13545"/>
    </source>
</evidence>
<dbReference type="GO" id="GO:0003677">
    <property type="term" value="F:DNA binding"/>
    <property type="evidence" value="ECO:0007669"/>
    <property type="project" value="UniProtKB-KW"/>
</dbReference>
<dbReference type="Pfam" id="PF13545">
    <property type="entry name" value="HTH_Crp_2"/>
    <property type="match status" value="1"/>
</dbReference>
<dbReference type="SUPFAM" id="SSF46785">
    <property type="entry name" value="Winged helix' DNA-binding domain"/>
    <property type="match status" value="1"/>
</dbReference>
<dbReference type="Gene3D" id="1.10.10.10">
    <property type="entry name" value="Winged helix-like DNA-binding domain superfamily/Winged helix DNA-binding domain"/>
    <property type="match status" value="1"/>
</dbReference>
<dbReference type="GO" id="GO:0003700">
    <property type="term" value="F:DNA-binding transcription factor activity"/>
    <property type="evidence" value="ECO:0007669"/>
    <property type="project" value="TreeGrafter"/>
</dbReference>
<keyword evidence="2" id="KW-0238">DNA-binding</keyword>
<gene>
    <name evidence="5" type="ORF">LCGC14_1808730</name>
</gene>
<protein>
    <recommendedName>
        <fullName evidence="4">HTH crp-type domain-containing protein</fullName>
    </recommendedName>
</protein>
<dbReference type="PANTHER" id="PTHR24567:SF74">
    <property type="entry name" value="HTH-TYPE TRANSCRIPTIONAL REGULATOR ARCR"/>
    <property type="match status" value="1"/>
</dbReference>
<evidence type="ECO:0000256" key="2">
    <source>
        <dbReference type="ARBA" id="ARBA00023125"/>
    </source>
</evidence>
<keyword evidence="1" id="KW-0805">Transcription regulation</keyword>
<dbReference type="EMBL" id="LAZR01017534">
    <property type="protein sequence ID" value="KKM00006.1"/>
    <property type="molecule type" value="Genomic_DNA"/>
</dbReference>
<dbReference type="InterPro" id="IPR014710">
    <property type="entry name" value="RmlC-like_jellyroll"/>
</dbReference>
<keyword evidence="3" id="KW-0804">Transcription</keyword>